<evidence type="ECO:0000313" key="2">
    <source>
        <dbReference type="EMBL" id="KAL2849194.1"/>
    </source>
</evidence>
<reference evidence="2 3" key="1">
    <citation type="submission" date="2024-07" db="EMBL/GenBank/DDBJ databases">
        <title>Section-level genome sequencing and comparative genomics of Aspergillus sections Usti and Cavernicolus.</title>
        <authorList>
            <consortium name="Lawrence Berkeley National Laboratory"/>
            <person name="Nybo J.L."/>
            <person name="Vesth T.C."/>
            <person name="Theobald S."/>
            <person name="Frisvad J.C."/>
            <person name="Larsen T.O."/>
            <person name="Kjaerboelling I."/>
            <person name="Rothschild-Mancinelli K."/>
            <person name="Lyhne E.K."/>
            <person name="Kogle M.E."/>
            <person name="Barry K."/>
            <person name="Clum A."/>
            <person name="Na H."/>
            <person name="Ledsgaard L."/>
            <person name="Lin J."/>
            <person name="Lipzen A."/>
            <person name="Kuo A."/>
            <person name="Riley R."/>
            <person name="Mondo S."/>
            <person name="Labutti K."/>
            <person name="Haridas S."/>
            <person name="Pangalinan J."/>
            <person name="Salamov A.A."/>
            <person name="Simmons B.A."/>
            <person name="Magnuson J.K."/>
            <person name="Chen J."/>
            <person name="Drula E."/>
            <person name="Henrissat B."/>
            <person name="Wiebenga A."/>
            <person name="Lubbers R.J."/>
            <person name="Gomes A.C."/>
            <person name="Makela M.R."/>
            <person name="Stajich J."/>
            <person name="Grigoriev I.V."/>
            <person name="Mortensen U.H."/>
            <person name="De Vries R.P."/>
            <person name="Baker S.E."/>
            <person name="Andersen M.R."/>
        </authorList>
    </citation>
    <scope>NUCLEOTIDE SEQUENCE [LARGE SCALE GENOMIC DNA]</scope>
    <source>
        <strain evidence="2 3">CBS 123904</strain>
    </source>
</reference>
<protein>
    <submittedName>
        <fullName evidence="2">Uncharacterized protein</fullName>
    </submittedName>
</protein>
<feature type="compositionally biased region" description="Polar residues" evidence="1">
    <location>
        <begin position="1"/>
        <end position="10"/>
    </location>
</feature>
<dbReference type="Proteomes" id="UP001610446">
    <property type="component" value="Unassembled WGS sequence"/>
</dbReference>
<name>A0ABR4KBP6_9EURO</name>
<accession>A0ABR4KBP6</accession>
<dbReference type="EMBL" id="JBFXLU010000044">
    <property type="protein sequence ID" value="KAL2849194.1"/>
    <property type="molecule type" value="Genomic_DNA"/>
</dbReference>
<organism evidence="2 3">
    <name type="scientific">Aspergillus pseudoustus</name>
    <dbReference type="NCBI Taxonomy" id="1810923"/>
    <lineage>
        <taxon>Eukaryota</taxon>
        <taxon>Fungi</taxon>
        <taxon>Dikarya</taxon>
        <taxon>Ascomycota</taxon>
        <taxon>Pezizomycotina</taxon>
        <taxon>Eurotiomycetes</taxon>
        <taxon>Eurotiomycetidae</taxon>
        <taxon>Eurotiales</taxon>
        <taxon>Aspergillaceae</taxon>
        <taxon>Aspergillus</taxon>
        <taxon>Aspergillus subgen. Nidulantes</taxon>
    </lineage>
</organism>
<proteinExistence type="predicted"/>
<feature type="region of interest" description="Disordered" evidence="1">
    <location>
        <begin position="1"/>
        <end position="39"/>
    </location>
</feature>
<sequence>MMRECSSATSERGEDLGEHEESSEFISEPSMYKPPHDGAMRTALRPFSLLFLNEAETGRGSPGSVEEISSEGDETKQGKVFGLFRRRSFGKNRHPSQEEEKNQQEYVAFPKLRGDFSPGDAGALERKGCVYLRYRNYALQTPAATQTLRLEMFLVLLSRPRSRSRYHNTCSFLGDGSPLLRRPPHDWAN</sequence>
<evidence type="ECO:0000256" key="1">
    <source>
        <dbReference type="SAM" id="MobiDB-lite"/>
    </source>
</evidence>
<gene>
    <name evidence="2" type="ORF">BJY01DRAFT_210828</name>
</gene>
<keyword evidence="3" id="KW-1185">Reference proteome</keyword>
<feature type="region of interest" description="Disordered" evidence="1">
    <location>
        <begin position="57"/>
        <end position="76"/>
    </location>
</feature>
<feature type="compositionally biased region" description="Basic and acidic residues" evidence="1">
    <location>
        <begin position="11"/>
        <end position="22"/>
    </location>
</feature>
<evidence type="ECO:0000313" key="3">
    <source>
        <dbReference type="Proteomes" id="UP001610446"/>
    </source>
</evidence>
<comment type="caution">
    <text evidence="2">The sequence shown here is derived from an EMBL/GenBank/DDBJ whole genome shotgun (WGS) entry which is preliminary data.</text>
</comment>